<evidence type="ECO:0000313" key="1">
    <source>
        <dbReference type="EMBL" id="KAH3768191.1"/>
    </source>
</evidence>
<gene>
    <name evidence="1" type="ORF">DPMN_169403</name>
</gene>
<dbReference type="EMBL" id="JAIWYP010000009">
    <property type="protein sequence ID" value="KAH3768191.1"/>
    <property type="molecule type" value="Genomic_DNA"/>
</dbReference>
<comment type="caution">
    <text evidence="1">The sequence shown here is derived from an EMBL/GenBank/DDBJ whole genome shotgun (WGS) entry which is preliminary data.</text>
</comment>
<evidence type="ECO:0000313" key="2">
    <source>
        <dbReference type="Proteomes" id="UP000828390"/>
    </source>
</evidence>
<name>A0A9D4DWF8_DREPO</name>
<accession>A0A9D4DWF8</accession>
<organism evidence="1 2">
    <name type="scientific">Dreissena polymorpha</name>
    <name type="common">Zebra mussel</name>
    <name type="synonym">Mytilus polymorpha</name>
    <dbReference type="NCBI Taxonomy" id="45954"/>
    <lineage>
        <taxon>Eukaryota</taxon>
        <taxon>Metazoa</taxon>
        <taxon>Spiralia</taxon>
        <taxon>Lophotrochozoa</taxon>
        <taxon>Mollusca</taxon>
        <taxon>Bivalvia</taxon>
        <taxon>Autobranchia</taxon>
        <taxon>Heteroconchia</taxon>
        <taxon>Euheterodonta</taxon>
        <taxon>Imparidentia</taxon>
        <taxon>Neoheterodontei</taxon>
        <taxon>Myida</taxon>
        <taxon>Dreissenoidea</taxon>
        <taxon>Dreissenidae</taxon>
        <taxon>Dreissena</taxon>
    </lineage>
</organism>
<reference evidence="1" key="1">
    <citation type="journal article" date="2019" name="bioRxiv">
        <title>The Genome of the Zebra Mussel, Dreissena polymorpha: A Resource for Invasive Species Research.</title>
        <authorList>
            <person name="McCartney M.A."/>
            <person name="Auch B."/>
            <person name="Kono T."/>
            <person name="Mallez S."/>
            <person name="Zhang Y."/>
            <person name="Obille A."/>
            <person name="Becker A."/>
            <person name="Abrahante J.E."/>
            <person name="Garbe J."/>
            <person name="Badalamenti J.P."/>
            <person name="Herman A."/>
            <person name="Mangelson H."/>
            <person name="Liachko I."/>
            <person name="Sullivan S."/>
            <person name="Sone E.D."/>
            <person name="Koren S."/>
            <person name="Silverstein K.A.T."/>
            <person name="Beckman K.B."/>
            <person name="Gohl D.M."/>
        </authorList>
    </citation>
    <scope>NUCLEOTIDE SEQUENCE</scope>
    <source>
        <strain evidence="1">Duluth1</strain>
        <tissue evidence="1">Whole animal</tissue>
    </source>
</reference>
<dbReference type="AlphaFoldDB" id="A0A9D4DWF8"/>
<proteinExistence type="predicted"/>
<sequence length="65" mass="7427">MTAQSNTPATLDGVSFGLIDEFENTEQQLGPFRIQQQGNRVTLMLRGVLDFNVKNRYELRLRVTV</sequence>
<protein>
    <submittedName>
        <fullName evidence="1">Uncharacterized protein</fullName>
    </submittedName>
</protein>
<keyword evidence="2" id="KW-1185">Reference proteome</keyword>
<dbReference type="Proteomes" id="UP000828390">
    <property type="component" value="Unassembled WGS sequence"/>
</dbReference>
<reference evidence="1" key="2">
    <citation type="submission" date="2020-11" db="EMBL/GenBank/DDBJ databases">
        <authorList>
            <person name="McCartney M.A."/>
            <person name="Auch B."/>
            <person name="Kono T."/>
            <person name="Mallez S."/>
            <person name="Becker A."/>
            <person name="Gohl D.M."/>
            <person name="Silverstein K.A.T."/>
            <person name="Koren S."/>
            <person name="Bechman K.B."/>
            <person name="Herman A."/>
            <person name="Abrahante J.E."/>
            <person name="Garbe J."/>
        </authorList>
    </citation>
    <scope>NUCLEOTIDE SEQUENCE</scope>
    <source>
        <strain evidence="1">Duluth1</strain>
        <tissue evidence="1">Whole animal</tissue>
    </source>
</reference>